<dbReference type="AlphaFoldDB" id="A0A7W5H7W3"/>
<dbReference type="Proteomes" id="UP000536179">
    <property type="component" value="Unassembled WGS sequence"/>
</dbReference>
<accession>A0A7W5H7W3</accession>
<evidence type="ECO:0000313" key="2">
    <source>
        <dbReference type="EMBL" id="MBB3208823.1"/>
    </source>
</evidence>
<evidence type="ECO:0000313" key="3">
    <source>
        <dbReference type="Proteomes" id="UP000536179"/>
    </source>
</evidence>
<reference evidence="2 3" key="1">
    <citation type="submission" date="2020-08" db="EMBL/GenBank/DDBJ databases">
        <title>Genomic Encyclopedia of Type Strains, Phase III (KMG-III): the genomes of soil and plant-associated and newly described type strains.</title>
        <authorList>
            <person name="Whitman W."/>
        </authorList>
    </citation>
    <scope>NUCLEOTIDE SEQUENCE [LARGE SCALE GENOMIC DNA]</scope>
    <source>
        <strain evidence="2 3">CECT 8075</strain>
    </source>
</reference>
<name>A0A7W5H7W3_9BACT</name>
<feature type="compositionally biased region" description="Basic and acidic residues" evidence="1">
    <location>
        <begin position="1"/>
        <end position="10"/>
    </location>
</feature>
<protein>
    <submittedName>
        <fullName evidence="2">Uncharacterized protein</fullName>
    </submittedName>
</protein>
<comment type="caution">
    <text evidence="2">The sequence shown here is derived from an EMBL/GenBank/DDBJ whole genome shotgun (WGS) entry which is preliminary data.</text>
</comment>
<feature type="region of interest" description="Disordered" evidence="1">
    <location>
        <begin position="1"/>
        <end position="42"/>
    </location>
</feature>
<gene>
    <name evidence="2" type="ORF">FHS27_004656</name>
</gene>
<proteinExistence type="predicted"/>
<sequence length="88" mass="10159">MFNRPYENHRQRSAHGIVRNHSRNKRTSIDARIEGPPSEPNAQSIDLAANFELCLTRSLHRVFSERENATKYAKRCCHSNDTHEELAA</sequence>
<evidence type="ECO:0000256" key="1">
    <source>
        <dbReference type="SAM" id="MobiDB-lite"/>
    </source>
</evidence>
<dbReference type="EMBL" id="JACHXU010000018">
    <property type="protein sequence ID" value="MBB3208823.1"/>
    <property type="molecule type" value="Genomic_DNA"/>
</dbReference>
<keyword evidence="3" id="KW-1185">Reference proteome</keyword>
<organism evidence="2 3">
    <name type="scientific">Aporhodopirellula rubra</name>
    <dbReference type="NCBI Taxonomy" id="980271"/>
    <lineage>
        <taxon>Bacteria</taxon>
        <taxon>Pseudomonadati</taxon>
        <taxon>Planctomycetota</taxon>
        <taxon>Planctomycetia</taxon>
        <taxon>Pirellulales</taxon>
        <taxon>Pirellulaceae</taxon>
        <taxon>Aporhodopirellula</taxon>
    </lineage>
</organism>